<protein>
    <submittedName>
        <fullName evidence="1">Uncharacterized protein</fullName>
    </submittedName>
</protein>
<keyword evidence="2" id="KW-1185">Reference proteome</keyword>
<reference evidence="2" key="1">
    <citation type="submission" date="2017-09" db="EMBL/GenBank/DDBJ databases">
        <authorList>
            <person name="Varghese N."/>
            <person name="Submissions S."/>
        </authorList>
    </citation>
    <scope>NUCLEOTIDE SEQUENCE [LARGE SCALE GENOMIC DNA]</scope>
    <source>
        <strain evidence="2">DSM 25885</strain>
    </source>
</reference>
<proteinExistence type="predicted"/>
<evidence type="ECO:0000313" key="1">
    <source>
        <dbReference type="EMBL" id="SNZ02073.1"/>
    </source>
</evidence>
<dbReference type="EMBL" id="OBEH01000009">
    <property type="protein sequence ID" value="SNZ02073.1"/>
    <property type="molecule type" value="Genomic_DNA"/>
</dbReference>
<name>A0A285MZG6_9FLAO</name>
<sequence>MHSSSMAKDRKVRGVLLNPISVYPSKRLNFKTKKAALERLSIFYKKDWLFLI</sequence>
<accession>A0A285MZG6</accession>
<gene>
    <name evidence="1" type="ORF">SAMN06265377_3932</name>
</gene>
<dbReference type="Proteomes" id="UP000219048">
    <property type="component" value="Unassembled WGS sequence"/>
</dbReference>
<dbReference type="AlphaFoldDB" id="A0A285MZG6"/>
<organism evidence="1 2">
    <name type="scientific">Flagellimonas pacifica</name>
    <dbReference type="NCBI Taxonomy" id="1247520"/>
    <lineage>
        <taxon>Bacteria</taxon>
        <taxon>Pseudomonadati</taxon>
        <taxon>Bacteroidota</taxon>
        <taxon>Flavobacteriia</taxon>
        <taxon>Flavobacteriales</taxon>
        <taxon>Flavobacteriaceae</taxon>
        <taxon>Flagellimonas</taxon>
    </lineage>
</organism>
<evidence type="ECO:0000313" key="2">
    <source>
        <dbReference type="Proteomes" id="UP000219048"/>
    </source>
</evidence>